<sequence length="145" mass="16662">MTQYWHMQMHPDDQSFSEVLHSILENKKIIGLGKWAGGQVEKEDFFNRMKVNDIVAIKNGGKLIALVQVIGGAYEVNGDESETDWIVFRRPIRVLDWDIWGKTLPQPRKTLVICSSENAETTKIIKEWHEKVNEVLTKRGLSLTV</sequence>
<dbReference type="EMBL" id="LK931488">
    <property type="protein sequence ID" value="CDS63395.1"/>
    <property type="molecule type" value="Genomic_DNA"/>
</dbReference>
<organism evidence="1">
    <name type="scientific">Sphinx1.76-related DNA</name>
    <dbReference type="NCBI Taxonomy" id="1515702"/>
    <lineage>
        <taxon>unclassified sequences</taxon>
    </lineage>
</organism>
<reference evidence="1" key="1">
    <citation type="journal article" date="2014" name="Genome Announc.">
        <title>Novel replication-competent circular DNA molecules from healthy cattle serum and milk and multiple sclerosis-affected human brain tissue.</title>
        <authorList>
            <person name="Whitley C."/>
            <person name="Gunst K."/>
            <person name="Mueller H."/>
            <person name="Funk M."/>
            <person name="zur Hausen H."/>
            <person name="de Villiers E.M."/>
        </authorList>
    </citation>
    <scope>NUCLEOTIDE SEQUENCE</scope>
    <source>
        <strain evidence="1">CMI2.214</strain>
    </source>
</reference>
<name>A0A077XL97_9ZZZZ</name>
<evidence type="ECO:0000313" key="1">
    <source>
        <dbReference type="EMBL" id="CDS63395.1"/>
    </source>
</evidence>
<dbReference type="AlphaFoldDB" id="A0A077XL97"/>
<proteinExistence type="predicted"/>
<accession>A0A077XL97</accession>
<protein>
    <submittedName>
        <fullName evidence="1">Uncharacterized protein</fullName>
    </submittedName>
</protein>
<reference evidence="1" key="2">
    <citation type="submission" date="2014-05" db="EMBL/GenBank/DDBJ databases">
        <authorList>
            <person name="De Villiers E.M."/>
        </authorList>
    </citation>
    <scope>NUCLEOTIDE SEQUENCE</scope>
    <source>
        <strain evidence="1">CMI2.214</strain>
    </source>
</reference>